<evidence type="ECO:0000256" key="1">
    <source>
        <dbReference type="SAM" id="Phobius"/>
    </source>
</evidence>
<keyword evidence="3" id="KW-1185">Reference proteome</keyword>
<protein>
    <recommendedName>
        <fullName evidence="4">Haem-binding uptake Tiki superfamily ChaN domain-containing protein</fullName>
    </recommendedName>
</protein>
<name>A0ABW8SU02_9CLOT</name>
<dbReference type="Proteomes" id="UP001623660">
    <property type="component" value="Unassembled WGS sequence"/>
</dbReference>
<evidence type="ECO:0000313" key="3">
    <source>
        <dbReference type="Proteomes" id="UP001623660"/>
    </source>
</evidence>
<keyword evidence="1" id="KW-1133">Transmembrane helix</keyword>
<evidence type="ECO:0000313" key="2">
    <source>
        <dbReference type="EMBL" id="MFL0197985.1"/>
    </source>
</evidence>
<organism evidence="2 3">
    <name type="scientific">Candidatus Clostridium eludens</name>
    <dbReference type="NCBI Taxonomy" id="3381663"/>
    <lineage>
        <taxon>Bacteria</taxon>
        <taxon>Bacillati</taxon>
        <taxon>Bacillota</taxon>
        <taxon>Clostridia</taxon>
        <taxon>Eubacteriales</taxon>
        <taxon>Clostridiaceae</taxon>
        <taxon>Clostridium</taxon>
    </lineage>
</organism>
<comment type="caution">
    <text evidence="2">The sequence shown here is derived from an EMBL/GenBank/DDBJ whole genome shotgun (WGS) entry which is preliminary data.</text>
</comment>
<sequence>MRKKRILKILTSTILILICVIIFFNPEFIIQMFFRNHYFRKYIKNNQQIYFLGTDHSMSLDTEPFSYLELKSVIENLKPDLVLIESRPEQLDNSNWADGPPKMLYCHLIANRLAIRVKGVDWWTVSSYNIPNSSNPIRDSYIHENIVKNINLYKSKKILIIMGADHVILEQPKLESVGYKEAFFSVFEKNRLFKIHNKRLTYPKGMTYYIKKRIDYEKNCIGTIYKTNIWKNQALYLIKDLNREITMIEKAGEF</sequence>
<gene>
    <name evidence="2" type="ORF">ACJDU8_20820</name>
</gene>
<evidence type="ECO:0008006" key="4">
    <source>
        <dbReference type="Google" id="ProtNLM"/>
    </source>
</evidence>
<proteinExistence type="predicted"/>
<feature type="transmembrane region" description="Helical" evidence="1">
    <location>
        <begin position="12"/>
        <end position="34"/>
    </location>
</feature>
<keyword evidence="1" id="KW-0812">Transmembrane</keyword>
<reference evidence="2 3" key="1">
    <citation type="submission" date="2024-11" db="EMBL/GenBank/DDBJ databases">
        <authorList>
            <person name="Heng Y.C."/>
            <person name="Lim A.C.H."/>
            <person name="Lee J.K.Y."/>
            <person name="Kittelmann S."/>
        </authorList>
    </citation>
    <scope>NUCLEOTIDE SEQUENCE [LARGE SCALE GENOMIC DNA]</scope>
    <source>
        <strain evidence="2 3">WILCCON 0269</strain>
    </source>
</reference>
<keyword evidence="1" id="KW-0472">Membrane</keyword>
<dbReference type="RefSeq" id="WP_406794092.1">
    <property type="nucleotide sequence ID" value="NZ_JBJHZX010000043.1"/>
</dbReference>
<accession>A0ABW8SU02</accession>
<dbReference type="EMBL" id="JBJHZX010000043">
    <property type="protein sequence ID" value="MFL0197985.1"/>
    <property type="molecule type" value="Genomic_DNA"/>
</dbReference>